<dbReference type="Pfam" id="PF22314">
    <property type="entry name" value="NPC1_MLD"/>
    <property type="match status" value="1"/>
</dbReference>
<dbReference type="Pfam" id="PF16414">
    <property type="entry name" value="NPC1_N"/>
    <property type="match status" value="1"/>
</dbReference>
<dbReference type="PROSITE" id="PS50156">
    <property type="entry name" value="SSD"/>
    <property type="match status" value="1"/>
</dbReference>
<proteinExistence type="inferred from homology"/>
<evidence type="ECO:0000313" key="14">
    <source>
        <dbReference type="EMBL" id="KIO31040.1"/>
    </source>
</evidence>
<feature type="region of interest" description="Disordered" evidence="11">
    <location>
        <begin position="301"/>
        <end position="321"/>
    </location>
</feature>
<feature type="transmembrane region" description="Helical" evidence="12">
    <location>
        <begin position="241"/>
        <end position="265"/>
    </location>
</feature>
<name>A0A0C3QH05_9AGAM</name>
<keyword evidence="6 12" id="KW-1133">Transmembrane helix</keyword>
<evidence type="ECO:0000256" key="11">
    <source>
        <dbReference type="SAM" id="MobiDB-lite"/>
    </source>
</evidence>
<dbReference type="Proteomes" id="UP000054248">
    <property type="component" value="Unassembled WGS sequence"/>
</dbReference>
<evidence type="ECO:0000256" key="7">
    <source>
        <dbReference type="ARBA" id="ARBA00023055"/>
    </source>
</evidence>
<protein>
    <submittedName>
        <fullName evidence="14">Glycoside hydrolase family 61 protein</fullName>
    </submittedName>
</protein>
<keyword evidence="4 12" id="KW-0812">Transmembrane</keyword>
<feature type="transmembrane region" description="Helical" evidence="12">
    <location>
        <begin position="1310"/>
        <end position="1333"/>
    </location>
</feature>
<evidence type="ECO:0000256" key="10">
    <source>
        <dbReference type="ARBA" id="ARBA00023180"/>
    </source>
</evidence>
<dbReference type="EMBL" id="KN822966">
    <property type="protein sequence ID" value="KIO31040.1"/>
    <property type="molecule type" value="Genomic_DNA"/>
</dbReference>
<feature type="transmembrane region" description="Helical" evidence="12">
    <location>
        <begin position="348"/>
        <end position="378"/>
    </location>
</feature>
<dbReference type="InterPro" id="IPR053956">
    <property type="entry name" value="NPC1_MLD"/>
</dbReference>
<dbReference type="HOGENOM" id="CLU_002359_0_1_1"/>
<evidence type="ECO:0000313" key="15">
    <source>
        <dbReference type="Proteomes" id="UP000054248"/>
    </source>
</evidence>
<evidence type="ECO:0000256" key="5">
    <source>
        <dbReference type="ARBA" id="ARBA00022729"/>
    </source>
</evidence>
<keyword evidence="10" id="KW-0325">Glycoprotein</keyword>
<sequence>MASTPGKCAIRGSCGSKGRFGPQLPCPYDGPPQEVEDDSFKSLLTSVCGPELANSPVCCTAEQVQTLQSNFQQAETIISSCPACRNNFREFYCKFTCSPSQGEFISVTSTQKTSTGQTAVKSLDFRVSEQMGQGFFDSCKNVKFSATNGYAMDFIGGGAKNYSAFLQYMGDERPGLGSPFQINFPAPSHKPALDYRARDCSDSDLGSRCACIDCPSVCAVLPPIEAPSTGPHCQIGAISCLSFFIIVAYALAVTSFVTGFGIMAWRRKRKTSERAPLLDTNSINGVAAVDPANRTSLVGASSLAGRDADQSSGAPSDTRGLGRGLQNLINPFESSPPPDRLNTRIRRFFYRLGSLCASYPWLTLAAASVFVAVLNLGWTRFAVEVDPVRLWVPPTSETKLQKEYFDEHFGPFYRTEQIFISRAPPSDGLVAKGAGDDPVLSWDVLRWWMDVEEEIRNLRSPNGYTLNDVCFKPAGPRGACVVQSIGAWFGNDLGGWDPDTWQDQVLTCASNPSACLPDYGQPLGPKYVLGGTPESQSPRRWLDAKAMVVTYVVSDSNDLAERAKAEEWERELKSYLERVASSAQAEENVQLAYSTGVSLEEEINQSTNTDVRIVVLSYLVMFLYISLTLGGGSSVPDPDEKNVSILLRKWVGRLSGVVVNQETEPQSSSFSLRTLSRRTLVQSKFMLGLFGIILVIVSVSTSVGLFSFLGVKVTLIIAEVIPFLVLAVGVDNVFILVHELDRQNSLHGPNAPLHINEAGGAPISPASYRSPFESQDSGDVESTTRNPLPAEERVARAVAKMGPSILLSSLTETIAFALGALVPMPAVRNFALYAAGSVFLGAILQVTAFVAALTIDLRREEDNRVDCLPCIKIPQRIVLPTSHASPRPGVLTRFMQKYYAPFLLKDSVKSVVVAAFAGLFAASVISIQHIKLGLDQRLALPSTSYLVPYFDAVDKYLEIGPPVYFVSTENDVTARVGQQNICGRFTTCDDFSLINTLEGERNRPESSFIAEPPAGWFDDFFRWLDPQIESCCRVRKADPSVFCSARTPARLCKPCFEGRRPEWNITLSGMPEGDEFMRYLRQWLVSPTDDDCPLGGMAAYGSALALTDSAVEASHFRTFHTPLKSQDDFINAFASANRIASDISERTGTKVFPYSLFYVFFEQYIYIINITQEILGLGLAAVLTVTSVLLGSWRTGTIVTGVVGLTVVNVMGVMGIWGISLNALSLVNLVISLGIAVEFCSHIARAFMSAGPGLPADDGDSPKERNGRVWTALADVGPSVLSGITFTKLIGMSVLALTRSKLLEIYYFRMWLTLIISGALHGLVLLPVVLSLAGGPGFRDVDEDEEWMANAIRSADQEYA</sequence>
<evidence type="ECO:0000256" key="3">
    <source>
        <dbReference type="ARBA" id="ARBA00022448"/>
    </source>
</evidence>
<evidence type="ECO:0000256" key="9">
    <source>
        <dbReference type="ARBA" id="ARBA00023157"/>
    </source>
</evidence>
<evidence type="ECO:0000256" key="2">
    <source>
        <dbReference type="ARBA" id="ARBA00005585"/>
    </source>
</evidence>
<feature type="transmembrane region" description="Helical" evidence="12">
    <location>
        <begin position="613"/>
        <end position="632"/>
    </location>
</feature>
<dbReference type="GO" id="GO:0016787">
    <property type="term" value="F:hydrolase activity"/>
    <property type="evidence" value="ECO:0007669"/>
    <property type="project" value="UniProtKB-KW"/>
</dbReference>
<feature type="transmembrane region" description="Helical" evidence="12">
    <location>
        <begin position="1198"/>
        <end position="1219"/>
    </location>
</feature>
<dbReference type="PANTHER" id="PTHR45727">
    <property type="entry name" value="NPC INTRACELLULAR CHOLESTEROL TRANSPORTER 1"/>
    <property type="match status" value="1"/>
</dbReference>
<evidence type="ECO:0000259" key="13">
    <source>
        <dbReference type="PROSITE" id="PS50156"/>
    </source>
</evidence>
<reference evidence="15" key="2">
    <citation type="submission" date="2015-01" db="EMBL/GenBank/DDBJ databases">
        <title>Evolutionary Origins and Diversification of the Mycorrhizal Mutualists.</title>
        <authorList>
            <consortium name="DOE Joint Genome Institute"/>
            <consortium name="Mycorrhizal Genomics Consortium"/>
            <person name="Kohler A."/>
            <person name="Kuo A."/>
            <person name="Nagy L.G."/>
            <person name="Floudas D."/>
            <person name="Copeland A."/>
            <person name="Barry K.W."/>
            <person name="Cichocki N."/>
            <person name="Veneault-Fourrey C."/>
            <person name="LaButti K."/>
            <person name="Lindquist E.A."/>
            <person name="Lipzen A."/>
            <person name="Lundell T."/>
            <person name="Morin E."/>
            <person name="Murat C."/>
            <person name="Riley R."/>
            <person name="Ohm R."/>
            <person name="Sun H."/>
            <person name="Tunlid A."/>
            <person name="Henrissat B."/>
            <person name="Grigoriev I.V."/>
            <person name="Hibbett D.S."/>
            <person name="Martin F."/>
        </authorList>
    </citation>
    <scope>NUCLEOTIDE SEQUENCE [LARGE SCALE GENOMIC DNA]</scope>
    <source>
        <strain evidence="15">MUT 4182</strain>
    </source>
</reference>
<evidence type="ECO:0000256" key="1">
    <source>
        <dbReference type="ARBA" id="ARBA00004141"/>
    </source>
</evidence>
<dbReference type="Pfam" id="PF12349">
    <property type="entry name" value="Sterol-sensing"/>
    <property type="match status" value="2"/>
</dbReference>
<evidence type="ECO:0000256" key="8">
    <source>
        <dbReference type="ARBA" id="ARBA00023136"/>
    </source>
</evidence>
<feature type="transmembrane region" description="Helical" evidence="12">
    <location>
        <begin position="1226"/>
        <end position="1248"/>
    </location>
</feature>
<reference evidence="14 15" key="1">
    <citation type="submission" date="2014-04" db="EMBL/GenBank/DDBJ databases">
        <authorList>
            <consortium name="DOE Joint Genome Institute"/>
            <person name="Kuo A."/>
            <person name="Girlanda M."/>
            <person name="Perotto S."/>
            <person name="Kohler A."/>
            <person name="Nagy L.G."/>
            <person name="Floudas D."/>
            <person name="Copeland A."/>
            <person name="Barry K.W."/>
            <person name="Cichocki N."/>
            <person name="Veneault-Fourrey C."/>
            <person name="LaButti K."/>
            <person name="Lindquist E.A."/>
            <person name="Lipzen A."/>
            <person name="Lundell T."/>
            <person name="Morin E."/>
            <person name="Murat C."/>
            <person name="Sun H."/>
            <person name="Tunlid A."/>
            <person name="Henrissat B."/>
            <person name="Grigoriev I.V."/>
            <person name="Hibbett D.S."/>
            <person name="Martin F."/>
            <person name="Nordberg H.P."/>
            <person name="Cantor M.N."/>
            <person name="Hua S.X."/>
        </authorList>
    </citation>
    <scope>NUCLEOTIDE SEQUENCE [LARGE SCALE GENOMIC DNA]</scope>
    <source>
        <strain evidence="14 15">MUT 4182</strain>
    </source>
</reference>
<feature type="transmembrane region" description="Helical" evidence="12">
    <location>
        <begin position="805"/>
        <end position="824"/>
    </location>
</feature>
<feature type="domain" description="SSD" evidence="13">
    <location>
        <begin position="610"/>
        <end position="855"/>
    </location>
</feature>
<dbReference type="InterPro" id="IPR000731">
    <property type="entry name" value="SSD"/>
</dbReference>
<feature type="transmembrane region" description="Helical" evidence="12">
    <location>
        <begin position="715"/>
        <end position="737"/>
    </location>
</feature>
<dbReference type="OrthoDB" id="6510177at2759"/>
<dbReference type="InterPro" id="IPR032190">
    <property type="entry name" value="NPC1_N"/>
</dbReference>
<comment type="similarity">
    <text evidence="2">Belongs to the patched family.</text>
</comment>
<comment type="subcellular location">
    <subcellularLocation>
        <location evidence="1">Membrane</location>
        <topology evidence="1">Multi-pass membrane protein</topology>
    </subcellularLocation>
</comment>
<dbReference type="GO" id="GO:0016020">
    <property type="term" value="C:membrane"/>
    <property type="evidence" value="ECO:0007669"/>
    <property type="project" value="UniProtKB-SubCell"/>
</dbReference>
<dbReference type="FunFam" id="1.20.1640.10:FF:000029">
    <property type="entry name" value="Putative Patched sphingolipid transporter"/>
    <property type="match status" value="1"/>
</dbReference>
<feature type="transmembrane region" description="Helical" evidence="12">
    <location>
        <begin position="1174"/>
        <end position="1192"/>
    </location>
</feature>
<accession>A0A0C3QH05</accession>
<keyword evidence="8 12" id="KW-0472">Membrane</keyword>
<feature type="transmembrane region" description="Helical" evidence="12">
    <location>
        <begin position="830"/>
        <end position="855"/>
    </location>
</feature>
<evidence type="ECO:0000256" key="6">
    <source>
        <dbReference type="ARBA" id="ARBA00022989"/>
    </source>
</evidence>
<feature type="transmembrane region" description="Helical" evidence="12">
    <location>
        <begin position="1280"/>
        <end position="1298"/>
    </location>
</feature>
<evidence type="ECO:0000256" key="12">
    <source>
        <dbReference type="SAM" id="Phobius"/>
    </source>
</evidence>
<keyword evidence="7" id="KW-0445">Lipid transport</keyword>
<dbReference type="Gene3D" id="1.20.1640.10">
    <property type="entry name" value="Multidrug efflux transporter AcrB transmembrane domain"/>
    <property type="match status" value="2"/>
</dbReference>
<keyword evidence="15" id="KW-1185">Reference proteome</keyword>
<feature type="transmembrane region" description="Helical" evidence="12">
    <location>
        <begin position="685"/>
        <end position="709"/>
    </location>
</feature>
<keyword evidence="14" id="KW-0378">Hydrolase</keyword>
<dbReference type="STRING" id="1051891.A0A0C3QH05"/>
<evidence type="ECO:0000256" key="4">
    <source>
        <dbReference type="ARBA" id="ARBA00022692"/>
    </source>
</evidence>
<keyword evidence="5" id="KW-0732">Signal</keyword>
<dbReference type="PANTHER" id="PTHR45727:SF2">
    <property type="entry name" value="NPC INTRACELLULAR CHOLESTEROL TRANSPORTER 1"/>
    <property type="match status" value="1"/>
</dbReference>
<organism evidence="14 15">
    <name type="scientific">Tulasnella calospora MUT 4182</name>
    <dbReference type="NCBI Taxonomy" id="1051891"/>
    <lineage>
        <taxon>Eukaryota</taxon>
        <taxon>Fungi</taxon>
        <taxon>Dikarya</taxon>
        <taxon>Basidiomycota</taxon>
        <taxon>Agaricomycotina</taxon>
        <taxon>Agaricomycetes</taxon>
        <taxon>Cantharellales</taxon>
        <taxon>Tulasnellaceae</taxon>
        <taxon>Tulasnella</taxon>
    </lineage>
</organism>
<dbReference type="GO" id="GO:0015918">
    <property type="term" value="P:sterol transport"/>
    <property type="evidence" value="ECO:0007669"/>
    <property type="project" value="TreeGrafter"/>
</dbReference>
<dbReference type="SUPFAM" id="SSF82866">
    <property type="entry name" value="Multidrug efflux transporter AcrB transmembrane domain"/>
    <property type="match status" value="2"/>
</dbReference>
<dbReference type="GO" id="GO:0032934">
    <property type="term" value="F:sterol binding"/>
    <property type="evidence" value="ECO:0007669"/>
    <property type="project" value="TreeGrafter"/>
</dbReference>
<keyword evidence="3" id="KW-0813">Transport</keyword>
<keyword evidence="9" id="KW-1015">Disulfide bond</keyword>
<gene>
    <name evidence="14" type="ORF">M407DRAFT_68409</name>
</gene>
<dbReference type="InterPro" id="IPR053958">
    <property type="entry name" value="HMGCR/SNAP/NPC1-like_SSD"/>
</dbReference>